<feature type="non-terminal residue" evidence="2">
    <location>
        <position position="1"/>
    </location>
</feature>
<comment type="caution">
    <text evidence="2">The sequence shown here is derived from an EMBL/GenBank/DDBJ whole genome shotgun (WGS) entry which is preliminary data.</text>
</comment>
<organism evidence="2">
    <name type="scientific">Tanacetum cinerariifolium</name>
    <name type="common">Dalmatian daisy</name>
    <name type="synonym">Chrysanthemum cinerariifolium</name>
    <dbReference type="NCBI Taxonomy" id="118510"/>
    <lineage>
        <taxon>Eukaryota</taxon>
        <taxon>Viridiplantae</taxon>
        <taxon>Streptophyta</taxon>
        <taxon>Embryophyta</taxon>
        <taxon>Tracheophyta</taxon>
        <taxon>Spermatophyta</taxon>
        <taxon>Magnoliopsida</taxon>
        <taxon>eudicotyledons</taxon>
        <taxon>Gunneridae</taxon>
        <taxon>Pentapetalae</taxon>
        <taxon>asterids</taxon>
        <taxon>campanulids</taxon>
        <taxon>Asterales</taxon>
        <taxon>Asteraceae</taxon>
        <taxon>Asteroideae</taxon>
        <taxon>Anthemideae</taxon>
        <taxon>Anthemidinae</taxon>
        <taxon>Tanacetum</taxon>
    </lineage>
</organism>
<feature type="region of interest" description="Disordered" evidence="1">
    <location>
        <begin position="1"/>
        <end position="35"/>
    </location>
</feature>
<evidence type="ECO:0000256" key="1">
    <source>
        <dbReference type="SAM" id="MobiDB-lite"/>
    </source>
</evidence>
<feature type="compositionally biased region" description="Basic and acidic residues" evidence="1">
    <location>
        <begin position="11"/>
        <end position="35"/>
    </location>
</feature>
<proteinExistence type="predicted"/>
<accession>A0A699XEG7</accession>
<dbReference type="AlphaFoldDB" id="A0A699XEG7"/>
<reference evidence="2" key="1">
    <citation type="journal article" date="2019" name="Sci. Rep.">
        <title>Draft genome of Tanacetum cinerariifolium, the natural source of mosquito coil.</title>
        <authorList>
            <person name="Yamashiro T."/>
            <person name="Shiraishi A."/>
            <person name="Satake H."/>
            <person name="Nakayama K."/>
        </authorList>
    </citation>
    <scope>NUCLEOTIDE SEQUENCE</scope>
</reference>
<protein>
    <submittedName>
        <fullName evidence="2">Uncharacterized protein</fullName>
    </submittedName>
</protein>
<dbReference type="EMBL" id="BKCJ011827509">
    <property type="protein sequence ID" value="GFD56266.1"/>
    <property type="molecule type" value="Genomic_DNA"/>
</dbReference>
<name>A0A699XEG7_TANCI</name>
<gene>
    <name evidence="2" type="ORF">Tci_928235</name>
</gene>
<evidence type="ECO:0000313" key="2">
    <source>
        <dbReference type="EMBL" id="GFD56266.1"/>
    </source>
</evidence>
<sequence>ERHTAVSAAAADRREKAGFAAEDERRRDGDPHCSR</sequence>